<feature type="domain" description="AB hydrolase-1" evidence="5">
    <location>
        <begin position="89"/>
        <end position="280"/>
    </location>
</feature>
<evidence type="ECO:0000259" key="5">
    <source>
        <dbReference type="Pfam" id="PF00561"/>
    </source>
</evidence>
<feature type="chain" id="PRO_5046004986" evidence="4">
    <location>
        <begin position="25"/>
        <end position="491"/>
    </location>
</feature>
<dbReference type="Proteomes" id="UP001589693">
    <property type="component" value="Unassembled WGS sequence"/>
</dbReference>
<dbReference type="GO" id="GO:0016787">
    <property type="term" value="F:hydrolase activity"/>
    <property type="evidence" value="ECO:0007669"/>
    <property type="project" value="UniProtKB-KW"/>
</dbReference>
<evidence type="ECO:0000256" key="2">
    <source>
        <dbReference type="ARBA" id="ARBA00022729"/>
    </source>
</evidence>
<dbReference type="Pfam" id="PF08386">
    <property type="entry name" value="Abhydrolase_4"/>
    <property type="match status" value="1"/>
</dbReference>
<dbReference type="SUPFAM" id="SSF53474">
    <property type="entry name" value="alpha/beta-Hydrolases"/>
    <property type="match status" value="1"/>
</dbReference>
<evidence type="ECO:0000313" key="8">
    <source>
        <dbReference type="Proteomes" id="UP001589693"/>
    </source>
</evidence>
<gene>
    <name evidence="7" type="ORF">ACFFQA_33830</name>
</gene>
<protein>
    <submittedName>
        <fullName evidence="7">Alpha/beta fold hydrolase</fullName>
    </submittedName>
</protein>
<accession>A0ABV6A6Z8</accession>
<reference evidence="7 8" key="1">
    <citation type="submission" date="2024-09" db="EMBL/GenBank/DDBJ databases">
        <authorList>
            <person name="Sun Q."/>
            <person name="Mori K."/>
        </authorList>
    </citation>
    <scope>NUCLEOTIDE SEQUENCE [LARGE SCALE GENOMIC DNA]</scope>
    <source>
        <strain evidence="7 8">TBRC 7907</strain>
    </source>
</reference>
<comment type="caution">
    <text evidence="7">The sequence shown here is derived from an EMBL/GenBank/DDBJ whole genome shotgun (WGS) entry which is preliminary data.</text>
</comment>
<feature type="domain" description="Peptidase S33 tripeptidyl aminopeptidase-like C-terminal" evidence="6">
    <location>
        <begin position="398"/>
        <end position="482"/>
    </location>
</feature>
<proteinExistence type="inferred from homology"/>
<evidence type="ECO:0000256" key="3">
    <source>
        <dbReference type="ARBA" id="ARBA00022801"/>
    </source>
</evidence>
<sequence>MRATLATTLALLTRAGLTVVPAPALGTPGLNWRPCTEVATDWKKITGGDTRAECATLAVPLDHGYPDGKKTEIAVSRLKAADPARRKGVVLLNPGGPGPMSITWPLSVAKSGLAPLTEDFDLVGFDPRGTGYSDRVSCADDTDPQIPPTAAPKEKARTVFDHFTRYNERCAARDPEFTRQLTTTAVARDVDRIRIALGERKINYYGVSWGTAVGAVYRSLFDGNVERMWLDSVMPPGMNLAAMDGSVDAVREKRFAGFAPWLAERNARYRFGTTAAEVRQAVTDLRAELDRHPRAVGTGPMQLVLDGRWVAGQLGVPSQYWAESAADLAAVRDGGTPGAAAPAERANRPSFGLGSAPDHFNSLLNSAVLCNDGAGGRDFDRVWADAQRRRDRAPATGGQLNTNVLCGAWPWAVQQWPLKAGTSALQLSGHDDEDTTPYPWAVAMRNKIGGALLTIGDTLHGSAKNLPCAAEKVLTFFRTGTTTNGFCPGAQ</sequence>
<dbReference type="Pfam" id="PF00561">
    <property type="entry name" value="Abhydrolase_1"/>
    <property type="match status" value="1"/>
</dbReference>
<keyword evidence="3 7" id="KW-0378">Hydrolase</keyword>
<dbReference type="InterPro" id="IPR051601">
    <property type="entry name" value="Serine_prot/Carboxylest_S33"/>
</dbReference>
<dbReference type="RefSeq" id="WP_377861158.1">
    <property type="nucleotide sequence ID" value="NZ_JBHLZU010000032.1"/>
</dbReference>
<dbReference type="PANTHER" id="PTHR43248:SF29">
    <property type="entry name" value="TRIPEPTIDYL AMINOPEPTIDASE"/>
    <property type="match status" value="1"/>
</dbReference>
<dbReference type="Gene3D" id="3.40.50.1820">
    <property type="entry name" value="alpha/beta hydrolase"/>
    <property type="match status" value="1"/>
</dbReference>
<dbReference type="InterPro" id="IPR029058">
    <property type="entry name" value="AB_hydrolase_fold"/>
</dbReference>
<evidence type="ECO:0000313" key="7">
    <source>
        <dbReference type="EMBL" id="MFB9908946.1"/>
    </source>
</evidence>
<dbReference type="PANTHER" id="PTHR43248">
    <property type="entry name" value="2-SUCCINYL-6-HYDROXY-2,4-CYCLOHEXADIENE-1-CARBOXYLATE SYNTHASE"/>
    <property type="match status" value="1"/>
</dbReference>
<dbReference type="InterPro" id="IPR013595">
    <property type="entry name" value="Pept_S33_TAP-like_C"/>
</dbReference>
<dbReference type="InterPro" id="IPR000073">
    <property type="entry name" value="AB_hydrolase_1"/>
</dbReference>
<comment type="similarity">
    <text evidence="1">Belongs to the peptidase S33 family.</text>
</comment>
<dbReference type="EMBL" id="JBHLZU010000032">
    <property type="protein sequence ID" value="MFB9908946.1"/>
    <property type="molecule type" value="Genomic_DNA"/>
</dbReference>
<evidence type="ECO:0000256" key="1">
    <source>
        <dbReference type="ARBA" id="ARBA00010088"/>
    </source>
</evidence>
<evidence type="ECO:0000259" key="6">
    <source>
        <dbReference type="Pfam" id="PF08386"/>
    </source>
</evidence>
<feature type="signal peptide" evidence="4">
    <location>
        <begin position="1"/>
        <end position="24"/>
    </location>
</feature>
<organism evidence="7 8">
    <name type="scientific">Allokutzneria oryzae</name>
    <dbReference type="NCBI Taxonomy" id="1378989"/>
    <lineage>
        <taxon>Bacteria</taxon>
        <taxon>Bacillati</taxon>
        <taxon>Actinomycetota</taxon>
        <taxon>Actinomycetes</taxon>
        <taxon>Pseudonocardiales</taxon>
        <taxon>Pseudonocardiaceae</taxon>
        <taxon>Allokutzneria</taxon>
    </lineage>
</organism>
<keyword evidence="2 4" id="KW-0732">Signal</keyword>
<keyword evidence="8" id="KW-1185">Reference proteome</keyword>
<evidence type="ECO:0000256" key="4">
    <source>
        <dbReference type="SAM" id="SignalP"/>
    </source>
</evidence>
<name>A0ABV6A6Z8_9PSEU</name>